<name>A0A7S0CE55_9STRA</name>
<dbReference type="EMBL" id="HBEL01036723">
    <property type="protein sequence ID" value="CAD8421064.1"/>
    <property type="molecule type" value="Transcribed_RNA"/>
</dbReference>
<gene>
    <name evidence="1" type="ORF">PINE0816_LOCUS17215</name>
</gene>
<dbReference type="AlphaFoldDB" id="A0A7S0CE55"/>
<reference evidence="1" key="1">
    <citation type="submission" date="2021-01" db="EMBL/GenBank/DDBJ databases">
        <authorList>
            <person name="Corre E."/>
            <person name="Pelletier E."/>
            <person name="Niang G."/>
            <person name="Scheremetjew M."/>
            <person name="Finn R."/>
            <person name="Kale V."/>
            <person name="Holt S."/>
            <person name="Cochrane G."/>
            <person name="Meng A."/>
            <person name="Brown T."/>
            <person name="Cohen L."/>
        </authorList>
    </citation>
    <scope>NUCLEOTIDE SEQUENCE</scope>
    <source>
        <strain evidence="1">CCAP1064/1</strain>
    </source>
</reference>
<protein>
    <submittedName>
        <fullName evidence="1">Uncharacterized protein</fullName>
    </submittedName>
</protein>
<sequence>MEEMKNYVGARLWSRQAESDVVCLVAATKSAQGELYYCASSIPQISSNTFKPDSIAAFSDAFRLLMLLILQQGVDFDNNATEILIRCGKDLGKACNFAQQTPLINIFDEQGRLVDPGMFLDFAYIFGL</sequence>
<accession>A0A7S0CE55</accession>
<proteinExistence type="predicted"/>
<evidence type="ECO:0000313" key="1">
    <source>
        <dbReference type="EMBL" id="CAD8421064.1"/>
    </source>
</evidence>
<organism evidence="1">
    <name type="scientific">Proboscia inermis</name>
    <dbReference type="NCBI Taxonomy" id="420281"/>
    <lineage>
        <taxon>Eukaryota</taxon>
        <taxon>Sar</taxon>
        <taxon>Stramenopiles</taxon>
        <taxon>Ochrophyta</taxon>
        <taxon>Bacillariophyta</taxon>
        <taxon>Coscinodiscophyceae</taxon>
        <taxon>Rhizosoleniophycidae</taxon>
        <taxon>Rhizosoleniales</taxon>
        <taxon>Rhizosoleniaceae</taxon>
        <taxon>Proboscia</taxon>
    </lineage>
</organism>